<sequence>MMEALFWLAAFLLVYSYFLYPALLKLFITPQDPTQQQPEHWPSVDVILSAYNEESCIAERLTNLLQQDYPGLLTIRVASDGSSDKTGAIIQNFDDPRIQADVHLENRGKVAVLNDLVAQSEADILVFTDANTFFAEDAIRQLVSSFQQQIGAVCGELHLQTEDGNANSDGLYWRYEQFLKESESSLGALLGANGAIYAIRRALYQPLPANTVVDDFCIVMNIKRQGYDVVYNTKAKASEEVAPSLQDEYGRRVRIGLGNYRAFRQHLWALSPMKGALSWCYWSHKVLRWFGPHLMLLVLLSNLFLLASPWYQVTLLAQLLFYGLAWVGQTRIRQGHHTPSWLAILSFFVSMNVALAHGFLRYLQGNQQGAWKRTARHGDAK</sequence>
<evidence type="ECO:0000256" key="1">
    <source>
        <dbReference type="ARBA" id="ARBA00006739"/>
    </source>
</evidence>
<gene>
    <name evidence="6" type="ORF">QWY20_03125</name>
</gene>
<keyword evidence="4" id="KW-0812">Transmembrane</keyword>
<dbReference type="Proteomes" id="UP001336314">
    <property type="component" value="Unassembled WGS sequence"/>
</dbReference>
<evidence type="ECO:0000313" key="7">
    <source>
        <dbReference type="Proteomes" id="UP001336314"/>
    </source>
</evidence>
<evidence type="ECO:0000256" key="4">
    <source>
        <dbReference type="SAM" id="Phobius"/>
    </source>
</evidence>
<comment type="similarity">
    <text evidence="1">Belongs to the glycosyltransferase 2 family.</text>
</comment>
<keyword evidence="3" id="KW-0808">Transferase</keyword>
<reference evidence="6 7" key="1">
    <citation type="submission" date="2023-07" db="EMBL/GenBank/DDBJ databases">
        <title>Alkalimonas sp., MEB108 novel, alkaliphilic bacterium isolated from Lonar Lake, India.</title>
        <authorList>
            <person name="Joshi A."/>
            <person name="Thite S."/>
        </authorList>
    </citation>
    <scope>NUCLEOTIDE SEQUENCE [LARGE SCALE GENOMIC DNA]</scope>
    <source>
        <strain evidence="6 7">MEB108</strain>
    </source>
</reference>
<dbReference type="PANTHER" id="PTHR43630:SF1">
    <property type="entry name" value="POLY-BETA-1,6-N-ACETYL-D-GLUCOSAMINE SYNTHASE"/>
    <property type="match status" value="1"/>
</dbReference>
<dbReference type="Pfam" id="PF00535">
    <property type="entry name" value="Glycos_transf_2"/>
    <property type="match status" value="1"/>
</dbReference>
<dbReference type="InterPro" id="IPR029044">
    <property type="entry name" value="Nucleotide-diphossugar_trans"/>
</dbReference>
<keyword evidence="4" id="KW-1133">Transmembrane helix</keyword>
<dbReference type="PANTHER" id="PTHR43630">
    <property type="entry name" value="POLY-BETA-1,6-N-ACETYL-D-GLUCOSAMINE SYNTHASE"/>
    <property type="match status" value="1"/>
</dbReference>
<evidence type="ECO:0000256" key="3">
    <source>
        <dbReference type="ARBA" id="ARBA00022679"/>
    </source>
</evidence>
<evidence type="ECO:0000256" key="2">
    <source>
        <dbReference type="ARBA" id="ARBA00022676"/>
    </source>
</evidence>
<dbReference type="SUPFAM" id="SSF53448">
    <property type="entry name" value="Nucleotide-diphospho-sugar transferases"/>
    <property type="match status" value="1"/>
</dbReference>
<feature type="transmembrane region" description="Helical" evidence="4">
    <location>
        <begin position="340"/>
        <end position="360"/>
    </location>
</feature>
<dbReference type="InterPro" id="IPR001173">
    <property type="entry name" value="Glyco_trans_2-like"/>
</dbReference>
<comment type="caution">
    <text evidence="6">The sequence shown here is derived from an EMBL/GenBank/DDBJ whole genome shotgun (WGS) entry which is preliminary data.</text>
</comment>
<proteinExistence type="inferred from homology"/>
<keyword evidence="2" id="KW-0328">Glycosyltransferase</keyword>
<evidence type="ECO:0000259" key="5">
    <source>
        <dbReference type="Pfam" id="PF00535"/>
    </source>
</evidence>
<feature type="transmembrane region" description="Helical" evidence="4">
    <location>
        <begin position="286"/>
        <end position="304"/>
    </location>
</feature>
<name>A0ABU7J1Q4_9GAMM</name>
<organism evidence="6 7">
    <name type="scientific">Alkalimonas cellulosilytica</name>
    <dbReference type="NCBI Taxonomy" id="3058395"/>
    <lineage>
        <taxon>Bacteria</taxon>
        <taxon>Pseudomonadati</taxon>
        <taxon>Pseudomonadota</taxon>
        <taxon>Gammaproteobacteria</taxon>
        <taxon>Alkalimonas</taxon>
    </lineage>
</organism>
<evidence type="ECO:0000313" key="6">
    <source>
        <dbReference type="EMBL" id="MEE2000434.1"/>
    </source>
</evidence>
<dbReference type="Gene3D" id="3.90.550.10">
    <property type="entry name" value="Spore Coat Polysaccharide Biosynthesis Protein SpsA, Chain A"/>
    <property type="match status" value="1"/>
</dbReference>
<dbReference type="RefSeq" id="WP_330127575.1">
    <property type="nucleotide sequence ID" value="NZ_JAUHLI010000002.1"/>
</dbReference>
<dbReference type="CDD" id="cd06439">
    <property type="entry name" value="CESA_like_1"/>
    <property type="match status" value="1"/>
</dbReference>
<feature type="domain" description="Glycosyltransferase 2-like" evidence="5">
    <location>
        <begin position="46"/>
        <end position="170"/>
    </location>
</feature>
<accession>A0ABU7J1Q4</accession>
<protein>
    <submittedName>
        <fullName evidence="6">Glycosyltransferase family 2 protein</fullName>
    </submittedName>
</protein>
<keyword evidence="7" id="KW-1185">Reference proteome</keyword>
<feature type="transmembrane region" description="Helical" evidence="4">
    <location>
        <begin position="6"/>
        <end position="28"/>
    </location>
</feature>
<dbReference type="EMBL" id="JAUHLI010000002">
    <property type="protein sequence ID" value="MEE2000434.1"/>
    <property type="molecule type" value="Genomic_DNA"/>
</dbReference>
<keyword evidence="4" id="KW-0472">Membrane</keyword>